<dbReference type="PANTHER" id="PTHR43280">
    <property type="entry name" value="ARAC-FAMILY TRANSCRIPTIONAL REGULATOR"/>
    <property type="match status" value="1"/>
</dbReference>
<dbReference type="RefSeq" id="WP_338255645.1">
    <property type="nucleotide sequence ID" value="NZ_BSRI01000002.1"/>
</dbReference>
<dbReference type="Gene3D" id="2.60.120.10">
    <property type="entry name" value="Jelly Rolls"/>
    <property type="match status" value="1"/>
</dbReference>
<keyword evidence="1" id="KW-0805">Transcription regulation</keyword>
<dbReference type="SMART" id="SM00342">
    <property type="entry name" value="HTH_ARAC"/>
    <property type="match status" value="1"/>
</dbReference>
<reference evidence="5 6" key="1">
    <citation type="submission" date="2023-02" db="EMBL/GenBank/DDBJ databases">
        <title>Dictyobacter halimunensis sp. nov., a new member of the class Ktedonobacteria from forest soil in a geothermal area.</title>
        <authorList>
            <person name="Rachmania M.K."/>
            <person name="Ningsih F."/>
            <person name="Sakai Y."/>
            <person name="Yabe S."/>
            <person name="Yokota A."/>
            <person name="Sjamsuridzal W."/>
        </authorList>
    </citation>
    <scope>NUCLEOTIDE SEQUENCE [LARGE SCALE GENOMIC DNA]</scope>
    <source>
        <strain evidence="5 6">S3.2.2.5</strain>
    </source>
</reference>
<dbReference type="SUPFAM" id="SSF46689">
    <property type="entry name" value="Homeodomain-like"/>
    <property type="match status" value="2"/>
</dbReference>
<dbReference type="InterPro" id="IPR014710">
    <property type="entry name" value="RmlC-like_jellyroll"/>
</dbReference>
<dbReference type="InterPro" id="IPR009057">
    <property type="entry name" value="Homeodomain-like_sf"/>
</dbReference>
<dbReference type="Proteomes" id="UP001344906">
    <property type="component" value="Unassembled WGS sequence"/>
</dbReference>
<dbReference type="InterPro" id="IPR011051">
    <property type="entry name" value="RmlC_Cupin_sf"/>
</dbReference>
<dbReference type="InterPro" id="IPR018060">
    <property type="entry name" value="HTH_AraC"/>
</dbReference>
<dbReference type="Gene3D" id="1.10.10.60">
    <property type="entry name" value="Homeodomain-like"/>
    <property type="match status" value="2"/>
</dbReference>
<feature type="domain" description="HTH araC/xylS-type" evidence="4">
    <location>
        <begin position="179"/>
        <end position="277"/>
    </location>
</feature>
<keyword evidence="6" id="KW-1185">Reference proteome</keyword>
<evidence type="ECO:0000313" key="5">
    <source>
        <dbReference type="EMBL" id="GLV59138.1"/>
    </source>
</evidence>
<dbReference type="Pfam" id="PF07883">
    <property type="entry name" value="Cupin_2"/>
    <property type="match status" value="1"/>
</dbReference>
<keyword evidence="2" id="KW-0238">DNA-binding</keyword>
<protein>
    <submittedName>
        <fullName evidence="5">AraC family transcriptional regulator</fullName>
    </submittedName>
</protein>
<evidence type="ECO:0000313" key="6">
    <source>
        <dbReference type="Proteomes" id="UP001344906"/>
    </source>
</evidence>
<accession>A0ABQ6G3D2</accession>
<evidence type="ECO:0000256" key="1">
    <source>
        <dbReference type="ARBA" id="ARBA00023015"/>
    </source>
</evidence>
<name>A0ABQ6G3D2_9CHLR</name>
<comment type="caution">
    <text evidence="5">The sequence shown here is derived from an EMBL/GenBank/DDBJ whole genome shotgun (WGS) entry which is preliminary data.</text>
</comment>
<sequence length="287" mass="32441">MPSELLNTDMTVLGLAHGHMHPTLMPSAHRHNEVELNFVESGAMTYLFGGVRVVVRAGQLAFFWATLPHQVIQVGEETRFHWLTIPFPSFLQWRVPAPFLQRVLRCECLVGRGEHALLQSQFQQWRIDLQARSEECNQIVLLEVEACVRRLALTMATAGDSSCTEDVQHVEPHVLSRVEQMTCFIAEHYAEPLHTQDIAEAAHLHPNYAMSLFRKHVGMSMLDYIMRYRLAHAQRLLITTDANVSAIALAAGFGSVSRFYSVFKASCGLHPAEYRGGLRLPIFAEEH</sequence>
<dbReference type="EMBL" id="BSRI01000002">
    <property type="protein sequence ID" value="GLV59138.1"/>
    <property type="molecule type" value="Genomic_DNA"/>
</dbReference>
<dbReference type="SUPFAM" id="SSF51182">
    <property type="entry name" value="RmlC-like cupins"/>
    <property type="match status" value="1"/>
</dbReference>
<dbReference type="PANTHER" id="PTHR43280:SF27">
    <property type="entry name" value="TRANSCRIPTIONAL REGULATOR MTLR"/>
    <property type="match status" value="1"/>
</dbReference>
<gene>
    <name evidence="5" type="primary">melR</name>
    <name evidence="5" type="ORF">KDH_59660</name>
</gene>
<dbReference type="PROSITE" id="PS01124">
    <property type="entry name" value="HTH_ARAC_FAMILY_2"/>
    <property type="match status" value="1"/>
</dbReference>
<evidence type="ECO:0000259" key="4">
    <source>
        <dbReference type="PROSITE" id="PS01124"/>
    </source>
</evidence>
<evidence type="ECO:0000256" key="3">
    <source>
        <dbReference type="ARBA" id="ARBA00023163"/>
    </source>
</evidence>
<proteinExistence type="predicted"/>
<dbReference type="Pfam" id="PF12833">
    <property type="entry name" value="HTH_18"/>
    <property type="match status" value="1"/>
</dbReference>
<evidence type="ECO:0000256" key="2">
    <source>
        <dbReference type="ARBA" id="ARBA00023125"/>
    </source>
</evidence>
<organism evidence="5 6">
    <name type="scientific">Dictyobacter halimunensis</name>
    <dbReference type="NCBI Taxonomy" id="3026934"/>
    <lineage>
        <taxon>Bacteria</taxon>
        <taxon>Bacillati</taxon>
        <taxon>Chloroflexota</taxon>
        <taxon>Ktedonobacteria</taxon>
        <taxon>Ktedonobacterales</taxon>
        <taxon>Dictyobacteraceae</taxon>
        <taxon>Dictyobacter</taxon>
    </lineage>
</organism>
<dbReference type="InterPro" id="IPR013096">
    <property type="entry name" value="Cupin_2"/>
</dbReference>
<keyword evidence="3" id="KW-0804">Transcription</keyword>